<dbReference type="SUPFAM" id="SSF51905">
    <property type="entry name" value="FAD/NAD(P)-binding domain"/>
    <property type="match status" value="1"/>
</dbReference>
<keyword evidence="2" id="KW-0285">Flavoprotein</keyword>
<dbReference type="PRINTS" id="PR00370">
    <property type="entry name" value="FMOXYGENASE"/>
</dbReference>
<comment type="similarity">
    <text evidence="1">Belongs to the FMO family.</text>
</comment>
<evidence type="ECO:0000256" key="4">
    <source>
        <dbReference type="ARBA" id="ARBA00022857"/>
    </source>
</evidence>
<evidence type="ECO:0000256" key="3">
    <source>
        <dbReference type="ARBA" id="ARBA00022827"/>
    </source>
</evidence>
<evidence type="ECO:0000256" key="1">
    <source>
        <dbReference type="ARBA" id="ARBA00009183"/>
    </source>
</evidence>
<dbReference type="Proteomes" id="UP000033483">
    <property type="component" value="Unassembled WGS sequence"/>
</dbReference>
<evidence type="ECO:0000256" key="2">
    <source>
        <dbReference type="ARBA" id="ARBA00022630"/>
    </source>
</evidence>
<dbReference type="PANTHER" id="PTHR23023">
    <property type="entry name" value="DIMETHYLANILINE MONOOXYGENASE"/>
    <property type="match status" value="1"/>
</dbReference>
<dbReference type="InterPro" id="IPR000960">
    <property type="entry name" value="Flavin_mOase"/>
</dbReference>
<dbReference type="GO" id="GO:0004499">
    <property type="term" value="F:N,N-dimethylaniline monooxygenase activity"/>
    <property type="evidence" value="ECO:0007669"/>
    <property type="project" value="InterPro"/>
</dbReference>
<evidence type="ECO:0008006" key="8">
    <source>
        <dbReference type="Google" id="ProtNLM"/>
    </source>
</evidence>
<evidence type="ECO:0000313" key="6">
    <source>
        <dbReference type="EMBL" id="KKA26653.1"/>
    </source>
</evidence>
<name>A0A0F4Z9Y5_9PEZI</name>
<proteinExistence type="inferred from homology"/>
<dbReference type="OrthoDB" id="10254665at2759"/>
<dbReference type="Gene3D" id="3.50.50.60">
    <property type="entry name" value="FAD/NAD(P)-binding domain"/>
    <property type="match status" value="1"/>
</dbReference>
<keyword evidence="4" id="KW-0521">NADP</keyword>
<gene>
    <name evidence="6" type="ORF">TD95_001641</name>
</gene>
<dbReference type="GO" id="GO:0050660">
    <property type="term" value="F:flavin adenine dinucleotide binding"/>
    <property type="evidence" value="ECO:0007669"/>
    <property type="project" value="InterPro"/>
</dbReference>
<reference evidence="6 7" key="1">
    <citation type="submission" date="2015-03" db="EMBL/GenBank/DDBJ databases">
        <authorList>
            <person name="Radwan O."/>
            <person name="Al-Naeli F.A."/>
            <person name="Rendon G.A."/>
            <person name="Fields C."/>
        </authorList>
    </citation>
    <scope>NUCLEOTIDE SEQUENCE [LARGE SCALE GENOMIC DNA]</scope>
    <source>
        <strain evidence="6">CR-DP1</strain>
    </source>
</reference>
<evidence type="ECO:0000313" key="7">
    <source>
        <dbReference type="Proteomes" id="UP000033483"/>
    </source>
</evidence>
<dbReference type="InterPro" id="IPR050346">
    <property type="entry name" value="FMO-like"/>
</dbReference>
<organism evidence="6 7">
    <name type="scientific">Thielaviopsis punctulata</name>
    <dbReference type="NCBI Taxonomy" id="72032"/>
    <lineage>
        <taxon>Eukaryota</taxon>
        <taxon>Fungi</taxon>
        <taxon>Dikarya</taxon>
        <taxon>Ascomycota</taxon>
        <taxon>Pezizomycotina</taxon>
        <taxon>Sordariomycetes</taxon>
        <taxon>Hypocreomycetidae</taxon>
        <taxon>Microascales</taxon>
        <taxon>Ceratocystidaceae</taxon>
        <taxon>Thielaviopsis</taxon>
    </lineage>
</organism>
<dbReference type="PIRSF" id="PIRSF000332">
    <property type="entry name" value="FMO"/>
    <property type="match status" value="1"/>
</dbReference>
<evidence type="ECO:0000256" key="5">
    <source>
        <dbReference type="ARBA" id="ARBA00023002"/>
    </source>
</evidence>
<comment type="caution">
    <text evidence="6">The sequence shown here is derived from an EMBL/GenBank/DDBJ whole genome shotgun (WGS) entry which is preliminary data.</text>
</comment>
<dbReference type="InterPro" id="IPR036188">
    <property type="entry name" value="FAD/NAD-bd_sf"/>
</dbReference>
<protein>
    <recommendedName>
        <fullName evidence="8">FAD/NAD(P)-binding domain-containing protein</fullName>
    </recommendedName>
</protein>
<keyword evidence="3" id="KW-0274">FAD</keyword>
<dbReference type="GO" id="GO:0050661">
    <property type="term" value="F:NADP binding"/>
    <property type="evidence" value="ECO:0007669"/>
    <property type="project" value="InterPro"/>
</dbReference>
<dbReference type="AlphaFoldDB" id="A0A0F4Z9Y5"/>
<accession>A0A0F4Z9Y5</accession>
<sequence length="567" mass="62755">MTPQLKVAIIGAGPSGLVTARFLLHAHSFFSGLPPVEVVVFEQSGHVGGTFHLRVYEDAELVSSKYLTAFSDFRLPVGAPDFVTPARYCEYLKDYADTYGITPHIKFHSNVLGVSRTADGKHAVTYTNGSQDPTTRVFDCLAVCTGMHTNPVMPLFPGVENVPVVLHSSQVKTRARFGQNTNVLVLGAGETGLDMAHLAVTSDTKRVVLSHRNGFFCGPKIVPRPIVLSGLLFKESTTQNKPVDCSVASLFDTAYVPPILQKSPLLWWYYDTWIKTSQTMISGTPNGPDQWAGIMDKKRNHVNSVFFVKTPHALSYISAGRRSKSLWNRMRAALINVPIKDTGDRRIETAPWPKELGKEGLVFEKPADASLAGFVPDVVVFATGYKREIPWLDAAEYGTPMTADVRGVYSSKDISVAFIGFQRPSLGAIPPLAEMQAQLWVYRLMQHTYPLIVPAHFPHSIPPYELDYSLHSRSGYDLATLKGGVDHESYAYQLAVDIGAAPQFLHVWRLSKSWRLLYTWAMGANFNTKFRLVGPWKMEREAVEIMEEELYGITSQTGGLVLLGGTD</sequence>
<keyword evidence="7" id="KW-1185">Reference proteome</keyword>
<keyword evidence="5" id="KW-0560">Oxidoreductase</keyword>
<dbReference type="InterPro" id="IPR020946">
    <property type="entry name" value="Flavin_mOase-like"/>
</dbReference>
<dbReference type="EMBL" id="LAEV01002045">
    <property type="protein sequence ID" value="KKA26653.1"/>
    <property type="molecule type" value="Genomic_DNA"/>
</dbReference>
<dbReference type="Pfam" id="PF00743">
    <property type="entry name" value="FMO-like"/>
    <property type="match status" value="2"/>
</dbReference>